<proteinExistence type="predicted"/>
<dbReference type="EMBL" id="QUSF01000007">
    <property type="protein sequence ID" value="RLW07532.1"/>
    <property type="molecule type" value="Genomic_DNA"/>
</dbReference>
<evidence type="ECO:0000313" key="1">
    <source>
        <dbReference type="EMBL" id="RLW07532.1"/>
    </source>
</evidence>
<dbReference type="Proteomes" id="UP000276834">
    <property type="component" value="Unassembled WGS sequence"/>
</dbReference>
<gene>
    <name evidence="1" type="ORF">DV515_00003606</name>
</gene>
<protein>
    <recommendedName>
        <fullName evidence="3">Dystrophin</fullName>
    </recommendedName>
</protein>
<sequence>DLRAQRRKKALEISHQWYQYKRQADDLMTWLDDIEKKLAGLPDHKDEQKLKMNK</sequence>
<keyword evidence="2" id="KW-1185">Reference proteome</keyword>
<reference evidence="1 2" key="1">
    <citation type="journal article" date="2018" name="Proc. R. Soc. B">
        <title>A non-coding region near Follistatin controls head colour polymorphism in the Gouldian finch.</title>
        <authorList>
            <person name="Toomey M.B."/>
            <person name="Marques C.I."/>
            <person name="Andrade P."/>
            <person name="Araujo P.M."/>
            <person name="Sabatino S."/>
            <person name="Gazda M.A."/>
            <person name="Afonso S."/>
            <person name="Lopes R.J."/>
            <person name="Corbo J.C."/>
            <person name="Carneiro M."/>
        </authorList>
    </citation>
    <scope>NUCLEOTIDE SEQUENCE [LARGE SCALE GENOMIC DNA]</scope>
    <source>
        <strain evidence="1">Red01</strain>
        <tissue evidence="1">Muscle</tissue>
    </source>
</reference>
<organism evidence="1 2">
    <name type="scientific">Chloebia gouldiae</name>
    <name type="common">Gouldian finch</name>
    <name type="synonym">Erythrura gouldiae</name>
    <dbReference type="NCBI Taxonomy" id="44316"/>
    <lineage>
        <taxon>Eukaryota</taxon>
        <taxon>Metazoa</taxon>
        <taxon>Chordata</taxon>
        <taxon>Craniata</taxon>
        <taxon>Vertebrata</taxon>
        <taxon>Euteleostomi</taxon>
        <taxon>Archelosauria</taxon>
        <taxon>Archosauria</taxon>
        <taxon>Dinosauria</taxon>
        <taxon>Saurischia</taxon>
        <taxon>Theropoda</taxon>
        <taxon>Coelurosauria</taxon>
        <taxon>Aves</taxon>
        <taxon>Neognathae</taxon>
        <taxon>Neoaves</taxon>
        <taxon>Telluraves</taxon>
        <taxon>Australaves</taxon>
        <taxon>Passeriformes</taxon>
        <taxon>Passeroidea</taxon>
        <taxon>Passeridae</taxon>
        <taxon>Chloebia</taxon>
    </lineage>
</organism>
<dbReference type="OrthoDB" id="9343824at2759"/>
<feature type="non-terminal residue" evidence="1">
    <location>
        <position position="1"/>
    </location>
</feature>
<name>A0A3L8SSL0_CHLGU</name>
<dbReference type="SUPFAM" id="SSF46966">
    <property type="entry name" value="Spectrin repeat"/>
    <property type="match status" value="1"/>
</dbReference>
<dbReference type="AlphaFoldDB" id="A0A3L8SSL0"/>
<evidence type="ECO:0000313" key="2">
    <source>
        <dbReference type="Proteomes" id="UP000276834"/>
    </source>
</evidence>
<evidence type="ECO:0008006" key="3">
    <source>
        <dbReference type="Google" id="ProtNLM"/>
    </source>
</evidence>
<dbReference type="Gene3D" id="1.20.58.60">
    <property type="match status" value="1"/>
</dbReference>
<accession>A0A3L8SSL0</accession>
<comment type="caution">
    <text evidence="1">The sequence shown here is derived from an EMBL/GenBank/DDBJ whole genome shotgun (WGS) entry which is preliminary data.</text>
</comment>